<dbReference type="SUPFAM" id="SSF53756">
    <property type="entry name" value="UDP-Glycosyltransferase/glycogen phosphorylase"/>
    <property type="match status" value="1"/>
</dbReference>
<comment type="similarity">
    <text evidence="2">Belongs to the CDP-glycerol glycerophosphotransferase family.</text>
</comment>
<dbReference type="Gene3D" id="3.40.50.12580">
    <property type="match status" value="1"/>
</dbReference>
<dbReference type="EMBL" id="VMSO01000013">
    <property type="protein sequence ID" value="KAA8501038.1"/>
    <property type="molecule type" value="Genomic_DNA"/>
</dbReference>
<sequence>MKEKLIRGMTAALNGIYSIFKLFPVKKKITYISRQSNVLPVDFDLVIREMKRRHPEYQQVTLIKMIGKSLPEKIGYCFHMFRQMYHIATSEMVVLDTYCIAVSVLHQRKSLVVIQMWHALGAMKKFGYSILDKGEGTKRSLAEAMQMHKNYTYIFSSSEFCCRFFAEAFNASIDQMVVMPLPRLDLLFDPEHIANVKKKILSQYPRLADKTKKTIVYAPTFRKEGGSFEEKELEAAAEKLAKSIDYERYNLVAKFHPLSGVKLQNENVIQDKTYSTIDFCQMADAVILDYSAVVFEISMLGKPMYFYAFDYNSYMEGRDVYIDFKKYVPGIITGNPQRLMTAIDNNESDPGQQKEFRDLMISRPRSGSYTGDVADFFEKILREQQERKRQ</sequence>
<name>A0A5M9HWC6_9FIRM</name>
<dbReference type="Proteomes" id="UP000322025">
    <property type="component" value="Unassembled WGS sequence"/>
</dbReference>
<dbReference type="AlphaFoldDB" id="A0A5M9HWC6"/>
<evidence type="ECO:0000256" key="1">
    <source>
        <dbReference type="ARBA" id="ARBA00004202"/>
    </source>
</evidence>
<dbReference type="InterPro" id="IPR051612">
    <property type="entry name" value="Teichoic_Acid_Biosynth"/>
</dbReference>
<evidence type="ECO:0000313" key="7">
    <source>
        <dbReference type="EMBL" id="KAA8501038.1"/>
    </source>
</evidence>
<dbReference type="PANTHER" id="PTHR37316">
    <property type="entry name" value="TEICHOIC ACID GLYCEROL-PHOSPHATE PRIMASE"/>
    <property type="match status" value="1"/>
</dbReference>
<keyword evidence="8" id="KW-1185">Reference proteome</keyword>
<keyword evidence="3" id="KW-1003">Cell membrane</keyword>
<reference evidence="7" key="1">
    <citation type="submission" date="2019-07" db="EMBL/GenBank/DDBJ databases">
        <authorList>
            <person name="Wongkuna S."/>
            <person name="Scaria J."/>
        </authorList>
    </citation>
    <scope>NUCLEOTIDE SEQUENCE [LARGE SCALE GENOMIC DNA]</scope>
    <source>
        <strain evidence="7">SW178</strain>
    </source>
</reference>
<comment type="caution">
    <text evidence="7">The sequence shown here is derived from an EMBL/GenBank/DDBJ whole genome shotgun (WGS) entry which is preliminary data.</text>
</comment>
<keyword evidence="4" id="KW-0808">Transferase</keyword>
<dbReference type="InterPro" id="IPR007554">
    <property type="entry name" value="Glycerophosphate_synth"/>
</dbReference>
<dbReference type="GO" id="GO:0005886">
    <property type="term" value="C:plasma membrane"/>
    <property type="evidence" value="ECO:0007669"/>
    <property type="project" value="UniProtKB-SubCell"/>
</dbReference>
<protein>
    <recommendedName>
        <fullName evidence="9">CDP-glycerol glycerophosphotransferase family protein</fullName>
    </recommendedName>
</protein>
<evidence type="ECO:0000256" key="2">
    <source>
        <dbReference type="ARBA" id="ARBA00010488"/>
    </source>
</evidence>
<evidence type="ECO:0008006" key="9">
    <source>
        <dbReference type="Google" id="ProtNLM"/>
    </source>
</evidence>
<dbReference type="Pfam" id="PF04464">
    <property type="entry name" value="Glyphos_transf"/>
    <property type="match status" value="1"/>
</dbReference>
<comment type="subcellular location">
    <subcellularLocation>
        <location evidence="1">Cell membrane</location>
        <topology evidence="1">Peripheral membrane protein</topology>
    </subcellularLocation>
</comment>
<evidence type="ECO:0000256" key="6">
    <source>
        <dbReference type="ARBA" id="ARBA00023136"/>
    </source>
</evidence>
<dbReference type="RefSeq" id="WP_150311122.1">
    <property type="nucleotide sequence ID" value="NZ_VMSO01000013.1"/>
</dbReference>
<evidence type="ECO:0000256" key="5">
    <source>
        <dbReference type="ARBA" id="ARBA00022944"/>
    </source>
</evidence>
<dbReference type="GO" id="GO:0047355">
    <property type="term" value="F:CDP-glycerol glycerophosphotransferase activity"/>
    <property type="evidence" value="ECO:0007669"/>
    <property type="project" value="InterPro"/>
</dbReference>
<proteinExistence type="inferred from homology"/>
<organism evidence="7 8">
    <name type="scientific">Mediterraneibacter catenae</name>
    <dbReference type="NCBI Taxonomy" id="2594882"/>
    <lineage>
        <taxon>Bacteria</taxon>
        <taxon>Bacillati</taxon>
        <taxon>Bacillota</taxon>
        <taxon>Clostridia</taxon>
        <taxon>Lachnospirales</taxon>
        <taxon>Lachnospiraceae</taxon>
        <taxon>Mediterraneibacter</taxon>
    </lineage>
</organism>
<evidence type="ECO:0000256" key="3">
    <source>
        <dbReference type="ARBA" id="ARBA00022475"/>
    </source>
</evidence>
<dbReference type="InterPro" id="IPR043149">
    <property type="entry name" value="TagF_N"/>
</dbReference>
<dbReference type="PANTHER" id="PTHR37316:SF3">
    <property type="entry name" value="TEICHOIC ACID GLYCEROL-PHOSPHATE TRANSFERASE"/>
    <property type="match status" value="1"/>
</dbReference>
<evidence type="ECO:0000313" key="8">
    <source>
        <dbReference type="Proteomes" id="UP000322025"/>
    </source>
</evidence>
<keyword evidence="5" id="KW-0777">Teichoic acid biosynthesis</keyword>
<keyword evidence="6" id="KW-0472">Membrane</keyword>
<dbReference type="OrthoDB" id="9807097at2"/>
<dbReference type="InterPro" id="IPR043148">
    <property type="entry name" value="TagF_C"/>
</dbReference>
<dbReference type="GO" id="GO:0019350">
    <property type="term" value="P:teichoic acid biosynthetic process"/>
    <property type="evidence" value="ECO:0007669"/>
    <property type="project" value="UniProtKB-KW"/>
</dbReference>
<accession>A0A5M9HWC6</accession>
<dbReference type="Gene3D" id="3.40.50.11820">
    <property type="match status" value="1"/>
</dbReference>
<evidence type="ECO:0000256" key="4">
    <source>
        <dbReference type="ARBA" id="ARBA00022679"/>
    </source>
</evidence>
<gene>
    <name evidence="7" type="ORF">FNY66_10585</name>
</gene>